<dbReference type="Proteomes" id="UP000004095">
    <property type="component" value="Unassembled WGS sequence"/>
</dbReference>
<organism evidence="1 2">
    <name type="scientific">Microscilla marina ATCC 23134</name>
    <dbReference type="NCBI Taxonomy" id="313606"/>
    <lineage>
        <taxon>Bacteria</taxon>
        <taxon>Pseudomonadati</taxon>
        <taxon>Bacteroidota</taxon>
        <taxon>Cytophagia</taxon>
        <taxon>Cytophagales</taxon>
        <taxon>Microscillaceae</taxon>
        <taxon>Microscilla</taxon>
    </lineage>
</organism>
<comment type="caution">
    <text evidence="1">The sequence shown here is derived from an EMBL/GenBank/DDBJ whole genome shotgun (WGS) entry which is preliminary data.</text>
</comment>
<evidence type="ECO:0000313" key="2">
    <source>
        <dbReference type="Proteomes" id="UP000004095"/>
    </source>
</evidence>
<dbReference type="EMBL" id="AAWS01000006">
    <property type="protein sequence ID" value="EAY30460.1"/>
    <property type="molecule type" value="Genomic_DNA"/>
</dbReference>
<sequence>MFSLVYISTYEWKDFVLQTRFLPSVISDEHIEALFKFSKQSNTSP</sequence>
<proteinExistence type="predicted"/>
<reference evidence="1 2" key="1">
    <citation type="submission" date="2007-01" db="EMBL/GenBank/DDBJ databases">
        <authorList>
            <person name="Haygood M."/>
            <person name="Podell S."/>
            <person name="Anderson C."/>
            <person name="Hopkinson B."/>
            <person name="Roe K."/>
            <person name="Barbeau K."/>
            <person name="Gaasterland T."/>
            <person name="Ferriera S."/>
            <person name="Johnson J."/>
            <person name="Kravitz S."/>
            <person name="Beeson K."/>
            <person name="Sutton G."/>
            <person name="Rogers Y.-H."/>
            <person name="Friedman R."/>
            <person name="Frazier M."/>
            <person name="Venter J.C."/>
        </authorList>
    </citation>
    <scope>NUCLEOTIDE SEQUENCE [LARGE SCALE GENOMIC DNA]</scope>
    <source>
        <strain evidence="1 2">ATCC 23134</strain>
    </source>
</reference>
<protein>
    <submittedName>
        <fullName evidence="1">Uncharacterized protein</fullName>
    </submittedName>
</protein>
<gene>
    <name evidence="1" type="ORF">M23134_03096</name>
</gene>
<accession>A1ZG43</accession>
<dbReference type="AlphaFoldDB" id="A1ZG43"/>
<evidence type="ECO:0000313" key="1">
    <source>
        <dbReference type="EMBL" id="EAY30460.1"/>
    </source>
</evidence>
<name>A1ZG43_MICM2</name>
<keyword evidence="2" id="KW-1185">Reference proteome</keyword>